<sequence>MEVELVGKPEMNVGEDGLASAIGIELMAELFNKPIARTGGGHHNDVGHEGVGQRRAQTFCQERQQLLR</sequence>
<name>A0A6J6KG84_9ZZZZ</name>
<organism evidence="2">
    <name type="scientific">freshwater metagenome</name>
    <dbReference type="NCBI Taxonomy" id="449393"/>
    <lineage>
        <taxon>unclassified sequences</taxon>
        <taxon>metagenomes</taxon>
        <taxon>ecological metagenomes</taxon>
    </lineage>
</organism>
<gene>
    <name evidence="1" type="ORF">UFOPK1603_01348</name>
    <name evidence="2" type="ORF">UFOPK2143_01111</name>
</gene>
<dbReference type="EMBL" id="CAEZVV010000070">
    <property type="protein sequence ID" value="CAB4648128.1"/>
    <property type="molecule type" value="Genomic_DNA"/>
</dbReference>
<protein>
    <submittedName>
        <fullName evidence="2">Unannotated protein</fullName>
    </submittedName>
</protein>
<evidence type="ECO:0000313" key="2">
    <source>
        <dbReference type="EMBL" id="CAB4648128.1"/>
    </source>
</evidence>
<reference evidence="2" key="1">
    <citation type="submission" date="2020-05" db="EMBL/GenBank/DDBJ databases">
        <authorList>
            <person name="Chiriac C."/>
            <person name="Salcher M."/>
            <person name="Ghai R."/>
            <person name="Kavagutti S V."/>
        </authorList>
    </citation>
    <scope>NUCLEOTIDE SEQUENCE</scope>
</reference>
<proteinExistence type="predicted"/>
<dbReference type="EMBL" id="CAEZTG010000140">
    <property type="protein sequence ID" value="CAB4574087.1"/>
    <property type="molecule type" value="Genomic_DNA"/>
</dbReference>
<dbReference type="AlphaFoldDB" id="A0A6J6KG84"/>
<evidence type="ECO:0000313" key="1">
    <source>
        <dbReference type="EMBL" id="CAB4574087.1"/>
    </source>
</evidence>
<accession>A0A6J6KG84</accession>